<dbReference type="AlphaFoldDB" id="A0A0G8AXS7"/>
<dbReference type="Gene3D" id="3.10.180.10">
    <property type="entry name" value="2,3-Dihydroxybiphenyl 1,2-Dioxygenase, domain 1"/>
    <property type="match status" value="1"/>
</dbReference>
<comment type="caution">
    <text evidence="2">The sequence shown here is derived from an EMBL/GenBank/DDBJ whole genome shotgun (WGS) entry which is preliminary data.</text>
</comment>
<dbReference type="GO" id="GO:0008168">
    <property type="term" value="F:methyltransferase activity"/>
    <property type="evidence" value="ECO:0007669"/>
    <property type="project" value="UniProtKB-KW"/>
</dbReference>
<dbReference type="PANTHER" id="PTHR33990">
    <property type="entry name" value="PROTEIN YJDN-RELATED"/>
    <property type="match status" value="1"/>
</dbReference>
<gene>
    <name evidence="2" type="ORF">TQ37_02020</name>
</gene>
<proteinExistence type="predicted"/>
<evidence type="ECO:0000313" key="2">
    <source>
        <dbReference type="EMBL" id="KKZ14149.1"/>
    </source>
</evidence>
<dbReference type="PIRSF" id="PIRSF021700">
    <property type="entry name" value="3_dmu_93_MTrfase"/>
    <property type="match status" value="1"/>
</dbReference>
<dbReference type="CDD" id="cd06588">
    <property type="entry name" value="PhnB_like"/>
    <property type="match status" value="1"/>
</dbReference>
<evidence type="ECO:0000259" key="1">
    <source>
        <dbReference type="Pfam" id="PF06983"/>
    </source>
</evidence>
<protein>
    <submittedName>
        <fullName evidence="2">3-demethylubiquinone-9 3-methyltransferase</fullName>
    </submittedName>
</protein>
<dbReference type="GO" id="GO:0032259">
    <property type="term" value="P:methylation"/>
    <property type="evidence" value="ECO:0007669"/>
    <property type="project" value="UniProtKB-KW"/>
</dbReference>
<reference evidence="2 3" key="1">
    <citation type="submission" date="2015-02" db="EMBL/GenBank/DDBJ databases">
        <authorList>
            <person name="Slaby B."/>
            <person name="Hentschel U."/>
        </authorList>
    </citation>
    <scope>NUCLEOTIDE SEQUENCE [LARGE SCALE GENOMIC DNA]</scope>
    <source>
        <strain evidence="2">15L</strain>
    </source>
</reference>
<dbReference type="EMBL" id="JYFQ01000045">
    <property type="protein sequence ID" value="KKZ14149.1"/>
    <property type="molecule type" value="Genomic_DNA"/>
</dbReference>
<dbReference type="Pfam" id="PF06983">
    <property type="entry name" value="3-dmu-9_3-mt"/>
    <property type="match status" value="1"/>
</dbReference>
<dbReference type="InterPro" id="IPR029068">
    <property type="entry name" value="Glyas_Bleomycin-R_OHBP_Dase"/>
</dbReference>
<dbReference type="InterPro" id="IPR009725">
    <property type="entry name" value="3_dmu_93_MTrfase"/>
</dbReference>
<keyword evidence="2" id="KW-0830">Ubiquinone</keyword>
<dbReference type="InterPro" id="IPR028973">
    <property type="entry name" value="PhnB-like"/>
</dbReference>
<keyword evidence="2" id="KW-0808">Transferase</keyword>
<accession>A0A0G8AXS7</accession>
<reference evidence="2 3" key="2">
    <citation type="submission" date="2015-05" db="EMBL/GenBank/DDBJ databases">
        <title>Lifestyle Evolution in Cyanobacterial Symbionts of Sponges.</title>
        <authorList>
            <person name="Burgsdorf I."/>
            <person name="Slaby B.M."/>
            <person name="Handley K.M."/>
            <person name="Haber M."/>
            <person name="Blom J."/>
            <person name="Marshall C.W."/>
            <person name="Gilbert J.A."/>
            <person name="Hentschel U."/>
            <person name="Steindler L."/>
        </authorList>
    </citation>
    <scope>NUCLEOTIDE SEQUENCE [LARGE SCALE GENOMIC DNA]</scope>
    <source>
        <strain evidence="2">15L</strain>
    </source>
</reference>
<feature type="domain" description="PhnB-like" evidence="1">
    <location>
        <begin position="5"/>
        <end position="116"/>
    </location>
</feature>
<evidence type="ECO:0000313" key="3">
    <source>
        <dbReference type="Proteomes" id="UP000035037"/>
    </source>
</evidence>
<name>A0A0G8AXS7_9SYNE</name>
<keyword evidence="2" id="KW-0489">Methyltransferase</keyword>
<dbReference type="SUPFAM" id="SSF54593">
    <property type="entry name" value="Glyoxalase/Bleomycin resistance protein/Dihydroxybiphenyl dioxygenase"/>
    <property type="match status" value="1"/>
</dbReference>
<sequence>MAEFQKITPFLWFDGRAQEAAALYVSLFPDSRVVSISPLEAGPAEGAALVSLVLAGQEFTALDGGPMFQFSPAISFVVNCETQEEIDHYWQGLSEGGTSEQCGWLKDKFGVSWQIVPAALGDLMEANPEPVMTALLSMEKIDLAALESAARGE</sequence>
<organism evidence="2 3">
    <name type="scientific">Candidatus Synechococcus spongiarum 15L</name>
    <dbReference type="NCBI Taxonomy" id="1608419"/>
    <lineage>
        <taxon>Bacteria</taxon>
        <taxon>Bacillati</taxon>
        <taxon>Cyanobacteriota</taxon>
        <taxon>Cyanophyceae</taxon>
        <taxon>Synechococcales</taxon>
        <taxon>Synechococcaceae</taxon>
        <taxon>Synechococcus</taxon>
    </lineage>
</organism>
<dbReference type="Proteomes" id="UP000035037">
    <property type="component" value="Unassembled WGS sequence"/>
</dbReference>
<dbReference type="PATRIC" id="fig|1608419.3.peg.1743"/>